<gene>
    <name evidence="1" type="ORF">FZD47_25365</name>
</gene>
<comment type="caution">
    <text evidence="1">The sequence shown here is derived from an EMBL/GenBank/DDBJ whole genome shotgun (WGS) entry which is preliminary data.</text>
</comment>
<evidence type="ECO:0000313" key="2">
    <source>
        <dbReference type="Proteomes" id="UP000323732"/>
    </source>
</evidence>
<dbReference type="Proteomes" id="UP000323732">
    <property type="component" value="Unassembled WGS sequence"/>
</dbReference>
<evidence type="ECO:0000313" key="1">
    <source>
        <dbReference type="EMBL" id="TYS55760.1"/>
    </source>
</evidence>
<dbReference type="EMBL" id="VTES01000015">
    <property type="protein sequence ID" value="TYS55760.1"/>
    <property type="molecule type" value="Genomic_DNA"/>
</dbReference>
<proteinExistence type="predicted"/>
<protein>
    <submittedName>
        <fullName evidence="1">Uncharacterized protein</fullName>
    </submittedName>
</protein>
<sequence>MYEVLVYAGLTGPKRAINPKNNSNLFDTKDEAYEFANKMRKGSSLEVWFKVDLAGKQPWQGKV</sequence>
<name>A0A5D4RXT4_9BACI</name>
<accession>A0A5D4RXT4</accession>
<dbReference type="RefSeq" id="WP_148951123.1">
    <property type="nucleotide sequence ID" value="NZ_VTES01000015.1"/>
</dbReference>
<organism evidence="1 2">
    <name type="scientific">Bacillus infantis</name>
    <dbReference type="NCBI Taxonomy" id="324767"/>
    <lineage>
        <taxon>Bacteria</taxon>
        <taxon>Bacillati</taxon>
        <taxon>Bacillota</taxon>
        <taxon>Bacilli</taxon>
        <taxon>Bacillales</taxon>
        <taxon>Bacillaceae</taxon>
        <taxon>Bacillus</taxon>
    </lineage>
</organism>
<reference evidence="1 2" key="1">
    <citation type="submission" date="2019-08" db="EMBL/GenBank/DDBJ databases">
        <title>Bacillus genomes from the desert of Cuatro Cienegas, Coahuila.</title>
        <authorList>
            <person name="Olmedo-Alvarez G."/>
        </authorList>
    </citation>
    <scope>NUCLEOTIDE SEQUENCE [LARGE SCALE GENOMIC DNA]</scope>
    <source>
        <strain evidence="1 2">CH37_1T</strain>
    </source>
</reference>
<dbReference type="AlphaFoldDB" id="A0A5D4RXT4"/>